<keyword evidence="5" id="KW-0786">Thiamine pyrophosphate</keyword>
<dbReference type="PANTHER" id="PTHR42980">
    <property type="entry name" value="2-OXOISOVALERATE DEHYDROGENASE SUBUNIT BETA-RELATED"/>
    <property type="match status" value="1"/>
</dbReference>
<keyword evidence="8" id="KW-1185">Reference proteome</keyword>
<evidence type="ECO:0000256" key="3">
    <source>
        <dbReference type="ARBA" id="ARBA00012277"/>
    </source>
</evidence>
<dbReference type="Gene3D" id="3.40.50.920">
    <property type="match status" value="1"/>
</dbReference>
<reference evidence="7 8" key="1">
    <citation type="submission" date="2020-08" db="EMBL/GenBank/DDBJ databases">
        <title>Genome sequence of Hymenobacter qilianensis JCM 19763T.</title>
        <authorList>
            <person name="Hyun D.-W."/>
            <person name="Bae J.-W."/>
        </authorList>
    </citation>
    <scope>NUCLEOTIDE SEQUENCE [LARGE SCALE GENOMIC DNA]</scope>
    <source>
        <strain evidence="7 8">JCM 19763</strain>
    </source>
</reference>
<dbReference type="InterPro" id="IPR005475">
    <property type="entry name" value="Transketolase-like_Pyr-bd"/>
</dbReference>
<dbReference type="PANTHER" id="PTHR42980:SF1">
    <property type="entry name" value="2-OXOISOVALERATE DEHYDROGENASE SUBUNIT BETA, MITOCHONDRIAL"/>
    <property type="match status" value="1"/>
</dbReference>
<dbReference type="GO" id="GO:0009083">
    <property type="term" value="P:branched-chain amino acid catabolic process"/>
    <property type="evidence" value="ECO:0007669"/>
    <property type="project" value="TreeGrafter"/>
</dbReference>
<dbReference type="EMBL" id="CP060784">
    <property type="protein sequence ID" value="QNP51597.1"/>
    <property type="molecule type" value="Genomic_DNA"/>
</dbReference>
<dbReference type="InterPro" id="IPR029061">
    <property type="entry name" value="THDP-binding"/>
</dbReference>
<sequence>MLNSTAHSPDTEFAPHAPAIAATNPTRETLLRAYRLMRTADEMARLYEENKAVTAKYVHATARGHEAIQLAAAFHLLPTDYAAPYYRDDAMMLGMGITPYELMLQLMAKRDDPFSGGRTYYCHPSLRRAGFPTIPHQSSATGMQAIPATGMAHGIKYLEGQLVIRNEELRSKNSQDGDSASTVPASATNSKPLVLCSIGDGAMTEGEVSEALQMAVLHQLPIIYLVQDNDWGISATGREMRAMDAYEFAAGFKGLHRLRVDGADFSASYSVMSEAFAYVRHTRGPVLVHAKCPLLGHHTSGVRREWYRGDNLAQHTPQDPLPRLHQQLLLRSFTKRELEQAATEAAALVRADYERALLAPSPDPATFADHEFAPQAVTEEAGERTPAGADKVLMVDAALHAVDDILREFPEALFYGQDVGGELGGVFREAALLAKKYGDARVFNTPIQEAYIVGSTAGMSAVGAKAIVEIQFADYIWPALNQLVEELSKSCYLSNGQFPVQALIRVPIGAYGGGGPYHSGSIESTLLTIRGIKVVYPSNAADMKGLLRAAFLDPNPVVLLEHKGLYWSKVPGTEDAKTIEPAAGYVLPLGKAAIAQAADAEQLRRGNTCVVVTYGMGVHWAKTASRQFPGQVEVLDLRTLNPLDFEAVQAAVVRHSKVLVLTEEPLMNSFAESLAGRIQRTCFQQLDAPVFTLGAANLPAIALNVDLERQMLPSSAKVAVALQELLEY</sequence>
<name>A0A7H0GTI1_9BACT</name>
<proteinExistence type="predicted"/>
<dbReference type="CDD" id="cd07036">
    <property type="entry name" value="TPP_PYR_E1-PDHc-beta_like"/>
    <property type="match status" value="1"/>
</dbReference>
<protein>
    <recommendedName>
        <fullName evidence="3">3-methyl-2-oxobutanoate dehydrogenase (2-methylpropanoyl-transferring)</fullName>
        <ecNumber evidence="3">1.2.4.4</ecNumber>
    </recommendedName>
</protein>
<dbReference type="AlphaFoldDB" id="A0A7H0GTI1"/>
<accession>A0A7H0GTI1</accession>
<dbReference type="SUPFAM" id="SSF52518">
    <property type="entry name" value="Thiamin diphosphate-binding fold (THDP-binding)"/>
    <property type="match status" value="2"/>
</dbReference>
<dbReference type="InterPro" id="IPR001017">
    <property type="entry name" value="DH_E1"/>
</dbReference>
<dbReference type="SUPFAM" id="SSF52922">
    <property type="entry name" value="TK C-terminal domain-like"/>
    <property type="match status" value="1"/>
</dbReference>
<evidence type="ECO:0000313" key="7">
    <source>
        <dbReference type="EMBL" id="QNP51597.1"/>
    </source>
</evidence>
<evidence type="ECO:0000256" key="1">
    <source>
        <dbReference type="ARBA" id="ARBA00001964"/>
    </source>
</evidence>
<dbReference type="Pfam" id="PF02780">
    <property type="entry name" value="Transketolase_C"/>
    <property type="match status" value="1"/>
</dbReference>
<comment type="function">
    <text evidence="2">E1 component of the 2-oxoglutarate dehydrogenase (OGDH) complex which catalyzes the decarboxylation of 2-oxoglutarate, the first step in the conversion of 2-oxoglutarate to succinyl-CoA and CO(2).</text>
</comment>
<evidence type="ECO:0000256" key="2">
    <source>
        <dbReference type="ARBA" id="ARBA00003906"/>
    </source>
</evidence>
<dbReference type="RefSeq" id="WP_187731876.1">
    <property type="nucleotide sequence ID" value="NZ_BMFN01000003.1"/>
</dbReference>
<dbReference type="CDD" id="cd02000">
    <property type="entry name" value="TPP_E1_PDC_ADC_BCADC"/>
    <property type="match status" value="1"/>
</dbReference>
<gene>
    <name evidence="7" type="ORF">H9L05_16630</name>
</gene>
<feature type="domain" description="Transketolase-like pyrimidine-binding" evidence="6">
    <location>
        <begin position="392"/>
        <end position="568"/>
    </location>
</feature>
<dbReference type="EC" id="1.2.4.4" evidence="3"/>
<evidence type="ECO:0000256" key="5">
    <source>
        <dbReference type="ARBA" id="ARBA00023052"/>
    </source>
</evidence>
<evidence type="ECO:0000313" key="8">
    <source>
        <dbReference type="Proteomes" id="UP000516093"/>
    </source>
</evidence>
<dbReference type="KEGG" id="hqi:H9L05_16630"/>
<dbReference type="InterPro" id="IPR033248">
    <property type="entry name" value="Transketolase_C"/>
</dbReference>
<dbReference type="InterPro" id="IPR009014">
    <property type="entry name" value="Transketo_C/PFOR_II"/>
</dbReference>
<evidence type="ECO:0000256" key="4">
    <source>
        <dbReference type="ARBA" id="ARBA00023002"/>
    </source>
</evidence>
<organism evidence="7 8">
    <name type="scientific">Hymenobacter qilianensis</name>
    <dbReference type="NCBI Taxonomy" id="1385715"/>
    <lineage>
        <taxon>Bacteria</taxon>
        <taxon>Pseudomonadati</taxon>
        <taxon>Bacteroidota</taxon>
        <taxon>Cytophagia</taxon>
        <taxon>Cytophagales</taxon>
        <taxon>Hymenobacteraceae</taxon>
        <taxon>Hymenobacter</taxon>
    </lineage>
</organism>
<dbReference type="Proteomes" id="UP000516093">
    <property type="component" value="Chromosome"/>
</dbReference>
<dbReference type="SMART" id="SM00861">
    <property type="entry name" value="Transket_pyr"/>
    <property type="match status" value="1"/>
</dbReference>
<comment type="cofactor">
    <cofactor evidence="1">
        <name>thiamine diphosphate</name>
        <dbReference type="ChEBI" id="CHEBI:58937"/>
    </cofactor>
</comment>
<evidence type="ECO:0000259" key="6">
    <source>
        <dbReference type="SMART" id="SM00861"/>
    </source>
</evidence>
<keyword evidence="4" id="KW-0560">Oxidoreductase</keyword>
<dbReference type="Gene3D" id="3.40.50.970">
    <property type="match status" value="2"/>
</dbReference>
<dbReference type="Pfam" id="PF00676">
    <property type="entry name" value="E1_dh"/>
    <property type="match status" value="1"/>
</dbReference>
<dbReference type="GO" id="GO:0007584">
    <property type="term" value="P:response to nutrient"/>
    <property type="evidence" value="ECO:0007669"/>
    <property type="project" value="TreeGrafter"/>
</dbReference>
<dbReference type="Pfam" id="PF02779">
    <property type="entry name" value="Transket_pyr"/>
    <property type="match status" value="1"/>
</dbReference>
<dbReference type="GO" id="GO:0003863">
    <property type="term" value="F:branched-chain 2-oxo acid dehydrogenase activity"/>
    <property type="evidence" value="ECO:0007669"/>
    <property type="project" value="UniProtKB-EC"/>
</dbReference>